<dbReference type="FunCoup" id="L7JYI2">
    <property type="interactions" value="31"/>
</dbReference>
<dbReference type="VEuPathDB" id="MicrosporidiaDB:THOM_0918"/>
<dbReference type="Pfam" id="PF01896">
    <property type="entry name" value="DNA_primase_S"/>
    <property type="match status" value="1"/>
</dbReference>
<dbReference type="Proteomes" id="UP000011185">
    <property type="component" value="Unassembled WGS sequence"/>
</dbReference>
<dbReference type="STRING" id="72359.L7JYI2"/>
<keyword evidence="4" id="KW-1185">Reference proteome</keyword>
<dbReference type="SUPFAM" id="SSF56747">
    <property type="entry name" value="Prim-pol domain"/>
    <property type="match status" value="1"/>
</dbReference>
<reference evidence="3 4" key="1">
    <citation type="journal article" date="2012" name="PLoS Pathog.">
        <title>The genome of the obligate intracellular parasite Trachipleistophora hominis: new insights into microsporidian genome dynamics and reductive evolution.</title>
        <authorList>
            <person name="Heinz E."/>
            <person name="Williams T.A."/>
            <person name="Nakjang S."/>
            <person name="Noel C.J."/>
            <person name="Swan D.C."/>
            <person name="Goldberg A.V."/>
            <person name="Harris S.R."/>
            <person name="Weinmaier T."/>
            <person name="Markert S."/>
            <person name="Becher D."/>
            <person name="Bernhardt J."/>
            <person name="Dagan T."/>
            <person name="Hacker C."/>
            <person name="Lucocq J.M."/>
            <person name="Schweder T."/>
            <person name="Rattei T."/>
            <person name="Hall N."/>
            <person name="Hirt R.P."/>
            <person name="Embley T.M."/>
        </authorList>
    </citation>
    <scope>NUCLEOTIDE SEQUENCE [LARGE SCALE GENOMIC DNA]</scope>
</reference>
<feature type="compositionally biased region" description="Basic and acidic residues" evidence="2">
    <location>
        <begin position="1"/>
        <end position="10"/>
    </location>
</feature>
<gene>
    <name evidence="3" type="ORF">THOM_0918</name>
</gene>
<organism evidence="3 4">
    <name type="scientific">Trachipleistophora hominis</name>
    <name type="common">Microsporidian parasite</name>
    <dbReference type="NCBI Taxonomy" id="72359"/>
    <lineage>
        <taxon>Eukaryota</taxon>
        <taxon>Fungi</taxon>
        <taxon>Fungi incertae sedis</taxon>
        <taxon>Microsporidia</taxon>
        <taxon>Pleistophoridae</taxon>
        <taxon>Trachipleistophora</taxon>
    </lineage>
</organism>
<name>L7JYI2_TRAHO</name>
<dbReference type="Gene3D" id="3.90.920.10">
    <property type="entry name" value="DNA primase, PRIM domain"/>
    <property type="match status" value="2"/>
</dbReference>
<dbReference type="GO" id="GO:0003899">
    <property type="term" value="F:DNA-directed RNA polymerase activity"/>
    <property type="evidence" value="ECO:0007669"/>
    <property type="project" value="InterPro"/>
</dbReference>
<evidence type="ECO:0000313" key="3">
    <source>
        <dbReference type="EMBL" id="ELQ76106.1"/>
    </source>
</evidence>
<evidence type="ECO:0000256" key="1">
    <source>
        <dbReference type="ARBA" id="ARBA00009762"/>
    </source>
</evidence>
<accession>L7JYI2</accession>
<sequence>MTDYKKEIERKHKTNTLKNKPVQNKDSNLVTQYDLNDVHVCDNLCNECIAQMNKLIDLLKKILTDNFGFSHVIFFFSGNKGFHCYVTDASARHFTGIVRQSVASYLKKHGVLVDENVTRDVKHLLKAPFCVHPKSGYVCVPVIEGVEKVHVSDVVCGNVNLERYYKYFEDFVNKMDE</sequence>
<evidence type="ECO:0000256" key="2">
    <source>
        <dbReference type="SAM" id="MobiDB-lite"/>
    </source>
</evidence>
<dbReference type="HOGENOM" id="CLU_1518912_0_0_1"/>
<dbReference type="InParanoid" id="L7JYI2"/>
<dbReference type="PANTHER" id="PTHR10536">
    <property type="entry name" value="DNA PRIMASE SMALL SUBUNIT"/>
    <property type="match status" value="1"/>
</dbReference>
<feature type="region of interest" description="Disordered" evidence="2">
    <location>
        <begin position="1"/>
        <end position="22"/>
    </location>
</feature>
<dbReference type="EMBL" id="JH993874">
    <property type="protein sequence ID" value="ELQ76106.1"/>
    <property type="molecule type" value="Genomic_DNA"/>
</dbReference>
<dbReference type="InterPro" id="IPR002755">
    <property type="entry name" value="DNA_primase_S"/>
</dbReference>
<proteinExistence type="inferred from homology"/>
<dbReference type="AlphaFoldDB" id="L7JYI2"/>
<comment type="similarity">
    <text evidence="1">Belongs to the eukaryotic-type primase small subunit family.</text>
</comment>
<protein>
    <submittedName>
        <fullName evidence="3">Eukaryotic-type DNA primase, catalytic (Small) subunit</fullName>
    </submittedName>
</protein>
<evidence type="ECO:0000313" key="4">
    <source>
        <dbReference type="Proteomes" id="UP000011185"/>
    </source>
</evidence>
<dbReference type="GO" id="GO:0006269">
    <property type="term" value="P:DNA replication, synthesis of primer"/>
    <property type="evidence" value="ECO:0007669"/>
    <property type="project" value="InterPro"/>
</dbReference>
<dbReference type="OrthoDB" id="19606at2759"/>